<protein>
    <submittedName>
        <fullName evidence="3">Uncharacterized protein</fullName>
    </submittedName>
</protein>
<evidence type="ECO:0000313" key="4">
    <source>
        <dbReference type="Proteomes" id="UP000654075"/>
    </source>
</evidence>
<accession>A0A813GS11</accession>
<sequence>MHEELKSLDEKVDTNGANIQRYTDSNHASVIQQLEERVQHSRDLESSLDRHSGVHADMHGKVENLKAEQETRISKLEAVLQKQDEELHKEANDRMDGMERHHANLSKENAKRLNALDLRISGLQGASGESKRDIGKLRDEVNSLTVKSAAHDVDIGKNSDDCRKLERQRAEDNQRSKQDMDALYEELDQKVYEKNFQGLEDNVTKLTRGTVKLCQVVGVFPGARMNDGTEEELDVDVELLNWEDCAQNLTQRVEKTWRQLSSQKYRSILDLVSKKADHSVLRLLQISQQHIESQLDRVRHERELWKEVVDKRAQQPLQLALSLKDPHTGMPIGGPPGYGQQQQQFGQGGGGGGMQYTPRQMIQGSPGEPMMQTQPMGGMGGGMGAPLGEAPKGSPLAKRIARPPQGAPPPQSK</sequence>
<dbReference type="OrthoDB" id="425656at2759"/>
<comment type="caution">
    <text evidence="3">The sequence shown here is derived from an EMBL/GenBank/DDBJ whole genome shotgun (WGS) entry which is preliminary data.</text>
</comment>
<dbReference type="EMBL" id="CAJNNV010028748">
    <property type="protein sequence ID" value="CAE8625648.1"/>
    <property type="molecule type" value="Genomic_DNA"/>
</dbReference>
<keyword evidence="1" id="KW-0175">Coiled coil</keyword>
<feature type="compositionally biased region" description="Basic and acidic residues" evidence="2">
    <location>
        <begin position="1"/>
        <end position="13"/>
    </location>
</feature>
<keyword evidence="4" id="KW-1185">Reference proteome</keyword>
<feature type="region of interest" description="Disordered" evidence="2">
    <location>
        <begin position="1"/>
        <end position="28"/>
    </location>
</feature>
<feature type="coiled-coil region" evidence="1">
    <location>
        <begin position="66"/>
        <end position="108"/>
    </location>
</feature>
<reference evidence="3" key="1">
    <citation type="submission" date="2021-02" db="EMBL/GenBank/DDBJ databases">
        <authorList>
            <person name="Dougan E. K."/>
            <person name="Rhodes N."/>
            <person name="Thang M."/>
            <person name="Chan C."/>
        </authorList>
    </citation>
    <scope>NUCLEOTIDE SEQUENCE</scope>
</reference>
<proteinExistence type="predicted"/>
<dbReference type="AlphaFoldDB" id="A0A813GS11"/>
<evidence type="ECO:0000256" key="1">
    <source>
        <dbReference type="SAM" id="Coils"/>
    </source>
</evidence>
<organism evidence="3 4">
    <name type="scientific">Polarella glacialis</name>
    <name type="common">Dinoflagellate</name>
    <dbReference type="NCBI Taxonomy" id="89957"/>
    <lineage>
        <taxon>Eukaryota</taxon>
        <taxon>Sar</taxon>
        <taxon>Alveolata</taxon>
        <taxon>Dinophyceae</taxon>
        <taxon>Suessiales</taxon>
        <taxon>Suessiaceae</taxon>
        <taxon>Polarella</taxon>
    </lineage>
</organism>
<feature type="region of interest" description="Disordered" evidence="2">
    <location>
        <begin position="370"/>
        <end position="413"/>
    </location>
</feature>
<evidence type="ECO:0000256" key="2">
    <source>
        <dbReference type="SAM" id="MobiDB-lite"/>
    </source>
</evidence>
<name>A0A813GS11_POLGL</name>
<evidence type="ECO:0000313" key="3">
    <source>
        <dbReference type="EMBL" id="CAE8625648.1"/>
    </source>
</evidence>
<feature type="compositionally biased region" description="Polar residues" evidence="2">
    <location>
        <begin position="15"/>
        <end position="28"/>
    </location>
</feature>
<gene>
    <name evidence="3" type="ORF">PGLA1383_LOCUS42631</name>
</gene>
<dbReference type="Proteomes" id="UP000654075">
    <property type="component" value="Unassembled WGS sequence"/>
</dbReference>